<dbReference type="Gene3D" id="1.10.3730.20">
    <property type="match status" value="1"/>
</dbReference>
<dbReference type="InterPro" id="IPR050638">
    <property type="entry name" value="AA-Vitamin_Transporters"/>
</dbReference>
<dbReference type="AlphaFoldDB" id="A0A133UM04"/>
<feature type="transmembrane region" description="Helical" evidence="5">
    <location>
        <begin position="6"/>
        <end position="25"/>
    </location>
</feature>
<accession>A0A133UM04</accession>
<dbReference type="PANTHER" id="PTHR32322">
    <property type="entry name" value="INNER MEMBRANE TRANSPORTER"/>
    <property type="match status" value="1"/>
</dbReference>
<keyword evidence="4 5" id="KW-0472">Membrane</keyword>
<reference evidence="7 8" key="1">
    <citation type="journal article" date="2016" name="Sci. Rep.">
        <title>Metabolic traits of an uncultured archaeal lineage -MSBL1- from brine pools of the Red Sea.</title>
        <authorList>
            <person name="Mwirichia R."/>
            <person name="Alam I."/>
            <person name="Rashid M."/>
            <person name="Vinu M."/>
            <person name="Ba-Alawi W."/>
            <person name="Anthony Kamau A."/>
            <person name="Kamanda Ngugi D."/>
            <person name="Goker M."/>
            <person name="Klenk H.P."/>
            <person name="Bajic V."/>
            <person name="Stingl U."/>
        </authorList>
    </citation>
    <scope>NUCLEOTIDE SEQUENCE [LARGE SCALE GENOMIC DNA]</scope>
    <source>
        <strain evidence="7">SCGC-AAA259I07</strain>
    </source>
</reference>
<keyword evidence="3 5" id="KW-1133">Transmembrane helix</keyword>
<comment type="subcellular location">
    <subcellularLocation>
        <location evidence="1">Membrane</location>
        <topology evidence="1">Multi-pass membrane protein</topology>
    </subcellularLocation>
</comment>
<name>A0A133UM04_9EURY</name>
<evidence type="ECO:0000313" key="7">
    <source>
        <dbReference type="EMBL" id="KXA95244.1"/>
    </source>
</evidence>
<dbReference type="PANTHER" id="PTHR32322:SF2">
    <property type="entry name" value="EAMA DOMAIN-CONTAINING PROTEIN"/>
    <property type="match status" value="1"/>
</dbReference>
<dbReference type="InterPro" id="IPR000620">
    <property type="entry name" value="EamA_dom"/>
</dbReference>
<protein>
    <recommendedName>
        <fullName evidence="6">EamA domain-containing protein</fullName>
    </recommendedName>
</protein>
<dbReference type="Pfam" id="PF00892">
    <property type="entry name" value="EamA"/>
    <property type="match status" value="2"/>
</dbReference>
<evidence type="ECO:0000256" key="5">
    <source>
        <dbReference type="SAM" id="Phobius"/>
    </source>
</evidence>
<comment type="caution">
    <text evidence="7">The sequence shown here is derived from an EMBL/GenBank/DDBJ whole genome shotgun (WGS) entry which is preliminary data.</text>
</comment>
<feature type="domain" description="EamA" evidence="6">
    <location>
        <begin position="4"/>
        <end position="137"/>
    </location>
</feature>
<dbReference type="SUPFAM" id="SSF103481">
    <property type="entry name" value="Multidrug resistance efflux transporter EmrE"/>
    <property type="match status" value="2"/>
</dbReference>
<gene>
    <name evidence="7" type="ORF">AKJ36_01190</name>
</gene>
<feature type="transmembrane region" description="Helical" evidence="5">
    <location>
        <begin position="180"/>
        <end position="200"/>
    </location>
</feature>
<evidence type="ECO:0000256" key="2">
    <source>
        <dbReference type="ARBA" id="ARBA00022692"/>
    </source>
</evidence>
<evidence type="ECO:0000313" key="8">
    <source>
        <dbReference type="Proteomes" id="UP000070155"/>
    </source>
</evidence>
<sequence>MKLIGVMLGFGAIVCWSFNSLMINWGLKDSSVFKFNAIRTIPALVLLITFMLMTGKTIFPEPRLSILAFATGFFSYFVALNLFISGLNKGGTHKVWPVGNTAPFWATVSAILILDEKANTLVLLSAVLIVIGIFFLSRRGEKEADMERNMGVPLAFLAAFIWGILVVPNKYCLNQGMSPLSFLTIMIIAAFVSNNIYFLYREGFEEMIRDIKGLYWGLVSGIIALFGGGLFWQLALSVEDASRLAPLLGAESPIVLILSVLLLGESPTYKSIFGIALVFFGVLIVTTFG</sequence>
<feature type="transmembrane region" description="Helical" evidence="5">
    <location>
        <begin position="244"/>
        <end position="264"/>
    </location>
</feature>
<evidence type="ECO:0000259" key="6">
    <source>
        <dbReference type="Pfam" id="PF00892"/>
    </source>
</evidence>
<keyword evidence="8" id="KW-1185">Reference proteome</keyword>
<evidence type="ECO:0000256" key="4">
    <source>
        <dbReference type="ARBA" id="ARBA00023136"/>
    </source>
</evidence>
<feature type="transmembrane region" description="Helical" evidence="5">
    <location>
        <begin position="120"/>
        <end position="137"/>
    </location>
</feature>
<proteinExistence type="predicted"/>
<keyword evidence="2 5" id="KW-0812">Transmembrane</keyword>
<dbReference type="InterPro" id="IPR037185">
    <property type="entry name" value="EmrE-like"/>
</dbReference>
<feature type="transmembrane region" description="Helical" evidence="5">
    <location>
        <begin position="212"/>
        <end position="232"/>
    </location>
</feature>
<dbReference type="EMBL" id="LHXQ01000010">
    <property type="protein sequence ID" value="KXA95244.1"/>
    <property type="molecule type" value="Genomic_DNA"/>
</dbReference>
<dbReference type="GO" id="GO:0016020">
    <property type="term" value="C:membrane"/>
    <property type="evidence" value="ECO:0007669"/>
    <property type="project" value="UniProtKB-SubCell"/>
</dbReference>
<evidence type="ECO:0000256" key="1">
    <source>
        <dbReference type="ARBA" id="ARBA00004141"/>
    </source>
</evidence>
<feature type="transmembrane region" description="Helical" evidence="5">
    <location>
        <begin position="64"/>
        <end position="83"/>
    </location>
</feature>
<feature type="transmembrane region" description="Helical" evidence="5">
    <location>
        <begin position="37"/>
        <end position="58"/>
    </location>
</feature>
<organism evidence="7 8">
    <name type="scientific">candidate division MSBL1 archaeon SCGC-AAA259I07</name>
    <dbReference type="NCBI Taxonomy" id="1698266"/>
    <lineage>
        <taxon>Archaea</taxon>
        <taxon>Methanobacteriati</taxon>
        <taxon>Methanobacteriota</taxon>
        <taxon>candidate division MSBL1</taxon>
    </lineage>
</organism>
<evidence type="ECO:0000256" key="3">
    <source>
        <dbReference type="ARBA" id="ARBA00022989"/>
    </source>
</evidence>
<feature type="domain" description="EamA" evidence="6">
    <location>
        <begin position="150"/>
        <end position="286"/>
    </location>
</feature>
<dbReference type="Proteomes" id="UP000070155">
    <property type="component" value="Unassembled WGS sequence"/>
</dbReference>
<feature type="transmembrane region" description="Helical" evidence="5">
    <location>
        <begin position="149"/>
        <end position="168"/>
    </location>
</feature>
<feature type="transmembrane region" description="Helical" evidence="5">
    <location>
        <begin position="271"/>
        <end position="288"/>
    </location>
</feature>